<dbReference type="GO" id="GO:0016874">
    <property type="term" value="F:ligase activity"/>
    <property type="evidence" value="ECO:0007669"/>
    <property type="project" value="UniProtKB-KW"/>
</dbReference>
<evidence type="ECO:0000259" key="6">
    <source>
        <dbReference type="Pfam" id="PF04932"/>
    </source>
</evidence>
<evidence type="ECO:0000256" key="5">
    <source>
        <dbReference type="SAM" id="Phobius"/>
    </source>
</evidence>
<feature type="transmembrane region" description="Helical" evidence="5">
    <location>
        <begin position="585"/>
        <end position="609"/>
    </location>
</feature>
<protein>
    <submittedName>
        <fullName evidence="7">O-antigen ligase</fullName>
    </submittedName>
</protein>
<feature type="transmembrane region" description="Helical" evidence="5">
    <location>
        <begin position="412"/>
        <end position="432"/>
    </location>
</feature>
<proteinExistence type="predicted"/>
<feature type="transmembrane region" description="Helical" evidence="5">
    <location>
        <begin position="220"/>
        <end position="238"/>
    </location>
</feature>
<feature type="transmembrane region" description="Helical" evidence="5">
    <location>
        <begin position="484"/>
        <end position="511"/>
    </location>
</feature>
<comment type="subcellular location">
    <subcellularLocation>
        <location evidence="1">Membrane</location>
        <topology evidence="1">Multi-pass membrane protein</topology>
    </subcellularLocation>
</comment>
<evidence type="ECO:0000256" key="2">
    <source>
        <dbReference type="ARBA" id="ARBA00022692"/>
    </source>
</evidence>
<feature type="transmembrane region" description="Helical" evidence="5">
    <location>
        <begin position="155"/>
        <end position="177"/>
    </location>
</feature>
<comment type="caution">
    <text evidence="7">The sequence shown here is derived from an EMBL/GenBank/DDBJ whole genome shotgun (WGS) entry which is preliminary data.</text>
</comment>
<dbReference type="Pfam" id="PF04932">
    <property type="entry name" value="Wzy_C"/>
    <property type="match status" value="1"/>
</dbReference>
<reference evidence="7 8" key="1">
    <citation type="submission" date="2021-03" db="EMBL/GenBank/DDBJ databases">
        <title>Sequencing the genomes of 1000 actinobacteria strains.</title>
        <authorList>
            <person name="Klenk H.-P."/>
        </authorList>
    </citation>
    <scope>NUCLEOTIDE SEQUENCE [LARGE SCALE GENOMIC DNA]</scope>
    <source>
        <strain evidence="7 8">DSM 46670</strain>
    </source>
</reference>
<keyword evidence="8" id="KW-1185">Reference proteome</keyword>
<evidence type="ECO:0000313" key="8">
    <source>
        <dbReference type="Proteomes" id="UP001519332"/>
    </source>
</evidence>
<gene>
    <name evidence="7" type="ORF">JOF56_002610</name>
</gene>
<evidence type="ECO:0000256" key="1">
    <source>
        <dbReference type="ARBA" id="ARBA00004141"/>
    </source>
</evidence>
<evidence type="ECO:0000313" key="7">
    <source>
        <dbReference type="EMBL" id="MBP2322225.1"/>
    </source>
</evidence>
<keyword evidence="4 5" id="KW-0472">Membrane</keyword>
<organism evidence="7 8">
    <name type="scientific">Kibdelosporangium banguiense</name>
    <dbReference type="NCBI Taxonomy" id="1365924"/>
    <lineage>
        <taxon>Bacteria</taxon>
        <taxon>Bacillati</taxon>
        <taxon>Actinomycetota</taxon>
        <taxon>Actinomycetes</taxon>
        <taxon>Pseudonocardiales</taxon>
        <taxon>Pseudonocardiaceae</taxon>
        <taxon>Kibdelosporangium</taxon>
    </lineage>
</organism>
<evidence type="ECO:0000256" key="4">
    <source>
        <dbReference type="ARBA" id="ARBA00023136"/>
    </source>
</evidence>
<keyword evidence="2 5" id="KW-0812">Transmembrane</keyword>
<dbReference type="InterPro" id="IPR007016">
    <property type="entry name" value="O-antigen_ligase-rel_domated"/>
</dbReference>
<accession>A0ABS4TCT1</accession>
<sequence length="683" mass="71512">MNRVAALVVLAFAVAGLAIGFAVPMLGGLEYRSTTVIVFTALQTDDRPPTASEARHITERMPSWARVARSGAVASEFGLRQDEKIAAHEISGSQSLMVQLSGPSRDDLAERATAAANAVIKVVSIAEVPRGSSASRVSGIVTEPGSEPENMSLKWGVWGGVLGAVIGAMFGWLVCALKRPGQWVSQLASGGSRIGGADAFAAEVDRELRALASAVRTRRGMLVIGVCFVAVAGYAGTGSVGPPLLALLVAGFAAFRDARWIAVALLGLGMTVFPPKLELVKIGPVTPTVIEVALLIGLIVVWKRPGRSVLTWPLVVLTAAIVAGCAMGFLGGAEFSEVADSLRALLLVPLGFLIVYRAFAGKIAQLVAIVAVGAAAASMIELAASVMDWHRLLVDERTSVITGADTSEVSRLAAPILPMWGPLLILLVSGAFPLRPRWRLLLFAAPGIAHEALSFNRSTWAPLLGCAILVAIARFGSRGLVKRLIAAAALGALALGLAGGGVFGATGAALAARVTSVFSGEALVEDSLADRERENTAAINTLLERPLLGTGVAVPYGGEIVSYDALHDRTVVEARPWIHNQYLRIWLWFGAAGLLVVGLLMVRVAAVVVHSWRRRAPGTVLVVGLGLGLACIAFQSVLQTTLIDRPTLVAVALTLAMLALAVGWQPQIKVAQTPLPARRIMTR</sequence>
<keyword evidence="7" id="KW-0436">Ligase</keyword>
<feature type="transmembrane region" description="Helical" evidence="5">
    <location>
        <begin position="309"/>
        <end position="330"/>
    </location>
</feature>
<feature type="transmembrane region" description="Helical" evidence="5">
    <location>
        <begin position="647"/>
        <end position="664"/>
    </location>
</feature>
<name>A0ABS4TCT1_9PSEU</name>
<keyword evidence="3 5" id="KW-1133">Transmembrane helix</keyword>
<dbReference type="EMBL" id="JAGINW010000001">
    <property type="protein sequence ID" value="MBP2322225.1"/>
    <property type="molecule type" value="Genomic_DNA"/>
</dbReference>
<feature type="transmembrane region" description="Helical" evidence="5">
    <location>
        <begin position="342"/>
        <end position="360"/>
    </location>
</feature>
<feature type="transmembrane region" description="Helical" evidence="5">
    <location>
        <begin position="366"/>
        <end position="387"/>
    </location>
</feature>
<feature type="domain" description="O-antigen ligase-related" evidence="6">
    <location>
        <begin position="453"/>
        <end position="596"/>
    </location>
</feature>
<dbReference type="RefSeq" id="WP_209637553.1">
    <property type="nucleotide sequence ID" value="NZ_JAGINW010000001.1"/>
</dbReference>
<evidence type="ECO:0000256" key="3">
    <source>
        <dbReference type="ARBA" id="ARBA00022989"/>
    </source>
</evidence>
<dbReference type="Proteomes" id="UP001519332">
    <property type="component" value="Unassembled WGS sequence"/>
</dbReference>
<feature type="transmembrane region" description="Helical" evidence="5">
    <location>
        <begin position="616"/>
        <end position="635"/>
    </location>
</feature>
<feature type="transmembrane region" description="Helical" evidence="5">
    <location>
        <begin position="285"/>
        <end position="303"/>
    </location>
</feature>